<feature type="active site" description="Proton donor/acceptor" evidence="4">
    <location>
        <position position="181"/>
    </location>
</feature>
<evidence type="ECO:0000313" key="7">
    <source>
        <dbReference type="EMBL" id="ONN40455.1"/>
    </source>
</evidence>
<dbReference type="InterPro" id="IPR005754">
    <property type="entry name" value="Sortase"/>
</dbReference>
<dbReference type="GO" id="GO:0006508">
    <property type="term" value="P:proteolysis"/>
    <property type="evidence" value="ECO:0007669"/>
    <property type="project" value="UniProtKB-KW"/>
</dbReference>
<evidence type="ECO:0000256" key="3">
    <source>
        <dbReference type="ARBA" id="ARBA00022807"/>
    </source>
</evidence>
<dbReference type="InterPro" id="IPR042007">
    <property type="entry name" value="Sortase_A"/>
</dbReference>
<name>A0A1V2UB06_ENTMU</name>
<gene>
    <name evidence="7" type="ORF">BTN92_15115</name>
</gene>
<dbReference type="RefSeq" id="WP_077152100.1">
    <property type="nucleotide sequence ID" value="NZ_CABMMO010000021.1"/>
</dbReference>
<feature type="compositionally biased region" description="Basic and acidic residues" evidence="5">
    <location>
        <begin position="52"/>
        <end position="67"/>
    </location>
</feature>
<feature type="active site" description="Acyl-thioester intermediate" evidence="4">
    <location>
        <position position="243"/>
    </location>
</feature>
<keyword evidence="1" id="KW-0645">Protease</keyword>
<dbReference type="Gene3D" id="2.40.260.10">
    <property type="entry name" value="Sortase"/>
    <property type="match status" value="1"/>
</dbReference>
<evidence type="ECO:0000256" key="1">
    <source>
        <dbReference type="ARBA" id="ARBA00022670"/>
    </source>
</evidence>
<feature type="transmembrane region" description="Helical" evidence="6">
    <location>
        <begin position="12"/>
        <end position="33"/>
    </location>
</feature>
<dbReference type="EMBL" id="MSTR01000021">
    <property type="protein sequence ID" value="ONN40455.1"/>
    <property type="molecule type" value="Genomic_DNA"/>
</dbReference>
<keyword evidence="2" id="KW-0378">Hydrolase</keyword>
<evidence type="ECO:0000256" key="6">
    <source>
        <dbReference type="SAM" id="Phobius"/>
    </source>
</evidence>
<keyword evidence="6" id="KW-1133">Transmembrane helix</keyword>
<organism evidence="7 8">
    <name type="scientific">Enterococcus mundtii</name>
    <dbReference type="NCBI Taxonomy" id="53346"/>
    <lineage>
        <taxon>Bacteria</taxon>
        <taxon>Bacillati</taxon>
        <taxon>Bacillota</taxon>
        <taxon>Bacilli</taxon>
        <taxon>Lactobacillales</taxon>
        <taxon>Enterococcaceae</taxon>
        <taxon>Enterococcus</taxon>
    </lineage>
</organism>
<keyword evidence="6" id="KW-0812">Transmembrane</keyword>
<comment type="caution">
    <text evidence="7">The sequence shown here is derived from an EMBL/GenBank/DDBJ whole genome shotgun (WGS) entry which is preliminary data.</text>
</comment>
<reference evidence="7 8" key="1">
    <citation type="submission" date="2016-12" db="EMBL/GenBank/DDBJ databases">
        <authorList>
            <person name="Song W.-J."/>
            <person name="Kurnit D.M."/>
        </authorList>
    </citation>
    <scope>NUCLEOTIDE SEQUENCE [LARGE SCALE GENOMIC DNA]</scope>
    <source>
        <strain evidence="7 8">CGB1038-1_S1</strain>
    </source>
</reference>
<keyword evidence="3" id="KW-0788">Thiol protease</keyword>
<accession>A0A1V2UB06</accession>
<evidence type="ECO:0000256" key="4">
    <source>
        <dbReference type="PIRSR" id="PIRSR605754-1"/>
    </source>
</evidence>
<evidence type="ECO:0000256" key="2">
    <source>
        <dbReference type="ARBA" id="ARBA00022801"/>
    </source>
</evidence>
<dbReference type="SUPFAM" id="SSF63817">
    <property type="entry name" value="Sortase"/>
    <property type="match status" value="1"/>
</dbReference>
<dbReference type="GO" id="GO:0008234">
    <property type="term" value="F:cysteine-type peptidase activity"/>
    <property type="evidence" value="ECO:0007669"/>
    <property type="project" value="UniProtKB-KW"/>
</dbReference>
<dbReference type="CDD" id="cd06165">
    <property type="entry name" value="Sortase_A"/>
    <property type="match status" value="1"/>
</dbReference>
<feature type="compositionally biased region" description="Basic and acidic residues" evidence="5">
    <location>
        <begin position="80"/>
        <end position="94"/>
    </location>
</feature>
<dbReference type="Proteomes" id="UP000189299">
    <property type="component" value="Unassembled WGS sequence"/>
</dbReference>
<dbReference type="InterPro" id="IPR023365">
    <property type="entry name" value="Sortase_dom-sf"/>
</dbReference>
<evidence type="ECO:0000313" key="8">
    <source>
        <dbReference type="Proteomes" id="UP000189299"/>
    </source>
</evidence>
<sequence length="261" mass="29193">MRETTKKKHLLGAIGIGLIALSYMIFFIIHISIDHSAGKEREIKPSDTSFIEESRSNDLSDSSIHEEEITESGISNKSETAPKDSSKSPTKESKLTNTSQLDSAGNEDFSEMERPTLEEINHAQSNREHMSDQVVGEIEIPTIQLKLSILEGTTYQKMLYGATTLLANPIMGRGNYALASHNMGVEGSMFTSIYQLKEGEDIYLKDKQGKTYHYQVISNEVVDFRNTDKLNLTRKPTITLITCQTVQTTDNRVIVQGELVE</sequence>
<feature type="region of interest" description="Disordered" evidence="5">
    <location>
        <begin position="39"/>
        <end position="109"/>
    </location>
</feature>
<dbReference type="Pfam" id="PF04203">
    <property type="entry name" value="Sortase"/>
    <property type="match status" value="1"/>
</dbReference>
<keyword evidence="6" id="KW-0472">Membrane</keyword>
<evidence type="ECO:0000256" key="5">
    <source>
        <dbReference type="SAM" id="MobiDB-lite"/>
    </source>
</evidence>
<protein>
    <submittedName>
        <fullName evidence="7">Sortase</fullName>
    </submittedName>
</protein>
<dbReference type="NCBIfam" id="TIGR01076">
    <property type="entry name" value="sortase_fam"/>
    <property type="match status" value="1"/>
</dbReference>
<proteinExistence type="predicted"/>
<dbReference type="AlphaFoldDB" id="A0A1V2UB06"/>